<organism evidence="1 2">
    <name type="scientific">Trichonephila clavata</name>
    <name type="common">Joro spider</name>
    <name type="synonym">Nephila clavata</name>
    <dbReference type="NCBI Taxonomy" id="2740835"/>
    <lineage>
        <taxon>Eukaryota</taxon>
        <taxon>Metazoa</taxon>
        <taxon>Ecdysozoa</taxon>
        <taxon>Arthropoda</taxon>
        <taxon>Chelicerata</taxon>
        <taxon>Arachnida</taxon>
        <taxon>Araneae</taxon>
        <taxon>Araneomorphae</taxon>
        <taxon>Entelegynae</taxon>
        <taxon>Araneoidea</taxon>
        <taxon>Nephilidae</taxon>
        <taxon>Trichonephila</taxon>
    </lineage>
</organism>
<keyword evidence="2" id="KW-1185">Reference proteome</keyword>
<evidence type="ECO:0000313" key="1">
    <source>
        <dbReference type="EMBL" id="GFQ70719.1"/>
    </source>
</evidence>
<sequence>MKELCNSGTTEDSDLMHYVTKVLDAFIDSGSQVTLLRKSVFDELNVSELQPSDFSLSGFVKGAVKPLGYLRKRSN</sequence>
<gene>
    <name evidence="1" type="ORF">TNCT_131911</name>
</gene>
<name>A0A8X6GNP6_TRICU</name>
<dbReference type="Gene3D" id="2.40.70.10">
    <property type="entry name" value="Acid Proteases"/>
    <property type="match status" value="1"/>
</dbReference>
<comment type="caution">
    <text evidence="1">The sequence shown here is derived from an EMBL/GenBank/DDBJ whole genome shotgun (WGS) entry which is preliminary data.</text>
</comment>
<dbReference type="EMBL" id="BMAO01001040">
    <property type="protein sequence ID" value="GFQ70719.1"/>
    <property type="molecule type" value="Genomic_DNA"/>
</dbReference>
<protein>
    <submittedName>
        <fullName evidence="1">Uncharacterized protein</fullName>
    </submittedName>
</protein>
<dbReference type="InterPro" id="IPR021109">
    <property type="entry name" value="Peptidase_aspartic_dom_sf"/>
</dbReference>
<dbReference type="OrthoDB" id="115435at2759"/>
<evidence type="ECO:0000313" key="2">
    <source>
        <dbReference type="Proteomes" id="UP000887116"/>
    </source>
</evidence>
<accession>A0A8X6GNP6</accession>
<dbReference type="Proteomes" id="UP000887116">
    <property type="component" value="Unassembled WGS sequence"/>
</dbReference>
<reference evidence="1" key="1">
    <citation type="submission" date="2020-07" db="EMBL/GenBank/DDBJ databases">
        <title>Multicomponent nature underlies the extraordinary mechanical properties of spider dragline silk.</title>
        <authorList>
            <person name="Kono N."/>
            <person name="Nakamura H."/>
            <person name="Mori M."/>
            <person name="Yoshida Y."/>
            <person name="Ohtoshi R."/>
            <person name="Malay A.D."/>
            <person name="Moran D.A.P."/>
            <person name="Tomita M."/>
            <person name="Numata K."/>
            <person name="Arakawa K."/>
        </authorList>
    </citation>
    <scope>NUCLEOTIDE SEQUENCE</scope>
</reference>
<proteinExistence type="predicted"/>
<dbReference type="AlphaFoldDB" id="A0A8X6GNP6"/>